<reference evidence="1 2" key="1">
    <citation type="journal article" date="2008" name="Science">
        <title>The Physcomitrella genome reveals evolutionary insights into the conquest of land by plants.</title>
        <authorList>
            <person name="Rensing S."/>
            <person name="Lang D."/>
            <person name="Zimmer A."/>
            <person name="Terry A."/>
            <person name="Salamov A."/>
            <person name="Shapiro H."/>
            <person name="Nishiyama T."/>
            <person name="Perroud P.-F."/>
            <person name="Lindquist E."/>
            <person name="Kamisugi Y."/>
            <person name="Tanahashi T."/>
            <person name="Sakakibara K."/>
            <person name="Fujita T."/>
            <person name="Oishi K."/>
            <person name="Shin-I T."/>
            <person name="Kuroki Y."/>
            <person name="Toyoda A."/>
            <person name="Suzuki Y."/>
            <person name="Hashimoto A."/>
            <person name="Yamaguchi K."/>
            <person name="Sugano A."/>
            <person name="Kohara Y."/>
            <person name="Fujiyama A."/>
            <person name="Anterola A."/>
            <person name="Aoki S."/>
            <person name="Ashton N."/>
            <person name="Barbazuk W.B."/>
            <person name="Barker E."/>
            <person name="Bennetzen J."/>
            <person name="Bezanilla M."/>
            <person name="Blankenship R."/>
            <person name="Cho S.H."/>
            <person name="Dutcher S."/>
            <person name="Estelle M."/>
            <person name="Fawcett J.A."/>
            <person name="Gundlach H."/>
            <person name="Hanada K."/>
            <person name="Heyl A."/>
            <person name="Hicks K.A."/>
            <person name="Hugh J."/>
            <person name="Lohr M."/>
            <person name="Mayer K."/>
            <person name="Melkozernov A."/>
            <person name="Murata T."/>
            <person name="Nelson D."/>
            <person name="Pils B."/>
            <person name="Prigge M."/>
            <person name="Reiss B."/>
            <person name="Renner T."/>
            <person name="Rombauts S."/>
            <person name="Rushton P."/>
            <person name="Sanderfoot A."/>
            <person name="Schween G."/>
            <person name="Shiu S.-H."/>
            <person name="Stueber K."/>
            <person name="Theodoulou F.L."/>
            <person name="Tu H."/>
            <person name="Van de Peer Y."/>
            <person name="Verrier P.J."/>
            <person name="Waters E."/>
            <person name="Wood A."/>
            <person name="Yang L."/>
            <person name="Cove D."/>
            <person name="Cuming A."/>
            <person name="Hasebe M."/>
            <person name="Lucas S."/>
            <person name="Mishler D.B."/>
            <person name="Reski R."/>
            <person name="Grigoriev I."/>
            <person name="Quatrano R.S."/>
            <person name="Boore J.L."/>
        </authorList>
    </citation>
    <scope>NUCLEOTIDE SEQUENCE [LARGE SCALE GENOMIC DNA]</scope>
    <source>
        <strain evidence="1 2">cv. Gransden 2004</strain>
    </source>
</reference>
<dbReference type="Gramene" id="Pp3c19_4110V3.1">
    <property type="protein sequence ID" value="Pp3c19_4110V3.1"/>
    <property type="gene ID" value="Pp3c19_4110"/>
</dbReference>
<reference evidence="1" key="3">
    <citation type="submission" date="2020-12" db="UniProtKB">
        <authorList>
            <consortium name="EnsemblPlants"/>
        </authorList>
    </citation>
    <scope>IDENTIFICATION</scope>
</reference>
<name>A0A7I4BP24_PHYPA</name>
<keyword evidence="2" id="KW-1185">Reference proteome</keyword>
<dbReference type="EnsemblPlants" id="Pp3c19_4110V3.1">
    <property type="protein sequence ID" value="Pp3c19_4110V3.1"/>
    <property type="gene ID" value="Pp3c19_4110"/>
</dbReference>
<reference evidence="1 2" key="2">
    <citation type="journal article" date="2018" name="Plant J.">
        <title>The Physcomitrella patens chromosome-scale assembly reveals moss genome structure and evolution.</title>
        <authorList>
            <person name="Lang D."/>
            <person name="Ullrich K.K."/>
            <person name="Murat F."/>
            <person name="Fuchs J."/>
            <person name="Jenkins J."/>
            <person name="Haas F.B."/>
            <person name="Piednoel M."/>
            <person name="Gundlach H."/>
            <person name="Van Bel M."/>
            <person name="Meyberg R."/>
            <person name="Vives C."/>
            <person name="Morata J."/>
            <person name="Symeonidi A."/>
            <person name="Hiss M."/>
            <person name="Muchero W."/>
            <person name="Kamisugi Y."/>
            <person name="Saleh O."/>
            <person name="Blanc G."/>
            <person name="Decker E.L."/>
            <person name="van Gessel N."/>
            <person name="Grimwood J."/>
            <person name="Hayes R.D."/>
            <person name="Graham S.W."/>
            <person name="Gunter L.E."/>
            <person name="McDaniel S.F."/>
            <person name="Hoernstein S.N.W."/>
            <person name="Larsson A."/>
            <person name="Li F.W."/>
            <person name="Perroud P.F."/>
            <person name="Phillips J."/>
            <person name="Ranjan P."/>
            <person name="Rokshar D.S."/>
            <person name="Rothfels C.J."/>
            <person name="Schneider L."/>
            <person name="Shu S."/>
            <person name="Stevenson D.W."/>
            <person name="Thummler F."/>
            <person name="Tillich M."/>
            <person name="Villarreal Aguilar J.C."/>
            <person name="Widiez T."/>
            <person name="Wong G.K."/>
            <person name="Wymore A."/>
            <person name="Zhang Y."/>
            <person name="Zimmer A.D."/>
            <person name="Quatrano R.S."/>
            <person name="Mayer K.F.X."/>
            <person name="Goodstein D."/>
            <person name="Casacuberta J.M."/>
            <person name="Vandepoele K."/>
            <person name="Reski R."/>
            <person name="Cuming A.C."/>
            <person name="Tuskan G.A."/>
            <person name="Maumus F."/>
            <person name="Salse J."/>
            <person name="Schmutz J."/>
            <person name="Rensing S.A."/>
        </authorList>
    </citation>
    <scope>NUCLEOTIDE SEQUENCE [LARGE SCALE GENOMIC DNA]</scope>
    <source>
        <strain evidence="1 2">cv. Gransden 2004</strain>
    </source>
</reference>
<evidence type="ECO:0000313" key="2">
    <source>
        <dbReference type="Proteomes" id="UP000006727"/>
    </source>
</evidence>
<dbReference type="Proteomes" id="UP000006727">
    <property type="component" value="Chromosome 19"/>
</dbReference>
<dbReference type="RefSeq" id="XP_073384916.1">
    <property type="nucleotide sequence ID" value="XM_073528815.1"/>
</dbReference>
<dbReference type="GeneID" id="112296113"/>
<proteinExistence type="predicted"/>
<protein>
    <submittedName>
        <fullName evidence="1">Uncharacterized protein</fullName>
    </submittedName>
</protein>
<evidence type="ECO:0000313" key="1">
    <source>
        <dbReference type="EnsemblPlants" id="Pp3c19_4110V3.1"/>
    </source>
</evidence>
<dbReference type="AlphaFoldDB" id="A0A7I4BP24"/>
<dbReference type="EMBL" id="ABEU02000019">
    <property type="status" value="NOT_ANNOTATED_CDS"/>
    <property type="molecule type" value="Genomic_DNA"/>
</dbReference>
<dbReference type="InParanoid" id="A0A7I4BP24"/>
<organism evidence="1 2">
    <name type="scientific">Physcomitrium patens</name>
    <name type="common">Spreading-leaved earth moss</name>
    <name type="synonym">Physcomitrella patens</name>
    <dbReference type="NCBI Taxonomy" id="3218"/>
    <lineage>
        <taxon>Eukaryota</taxon>
        <taxon>Viridiplantae</taxon>
        <taxon>Streptophyta</taxon>
        <taxon>Embryophyta</taxon>
        <taxon>Bryophyta</taxon>
        <taxon>Bryophytina</taxon>
        <taxon>Bryopsida</taxon>
        <taxon>Funariidae</taxon>
        <taxon>Funariales</taxon>
        <taxon>Funariaceae</taxon>
        <taxon>Physcomitrium</taxon>
    </lineage>
</organism>
<accession>A0A7I4BP24</accession>
<sequence length="128" mass="14270">MVFYWVIRATHRFGKVSSVGLRKMMECVKHAVGCFEWIVLRGGWGGIGGNLGRRGWFLDAHAAEIGGVCDGSDGWRRSTFAAECNELRGLGLLVLRRLGEECSWREEFCGKQEGISECWEVKESGNGI</sequence>